<evidence type="ECO:0000256" key="1">
    <source>
        <dbReference type="SAM" id="MobiDB-lite"/>
    </source>
</evidence>
<keyword evidence="3" id="KW-1185">Reference proteome</keyword>
<dbReference type="EMBL" id="JAGRZL010000047">
    <property type="protein sequence ID" value="MBR7630590.1"/>
    <property type="molecule type" value="Genomic_DNA"/>
</dbReference>
<gene>
    <name evidence="2" type="ORF">KAT72_16545</name>
</gene>
<protein>
    <submittedName>
        <fullName evidence="2">IS4 family transposase</fullName>
    </submittedName>
</protein>
<dbReference type="PANTHER" id="PTHR37529:SF1">
    <property type="entry name" value="TRANSPOSASE INSG FOR INSERTION SEQUENCE ELEMENT IS4-RELATED"/>
    <property type="match status" value="1"/>
</dbReference>
<evidence type="ECO:0000313" key="2">
    <source>
        <dbReference type="EMBL" id="MBR7630590.1"/>
    </source>
</evidence>
<feature type="region of interest" description="Disordered" evidence="1">
    <location>
        <begin position="82"/>
        <end position="111"/>
    </location>
</feature>
<feature type="compositionally biased region" description="Basic residues" evidence="1">
    <location>
        <begin position="91"/>
        <end position="104"/>
    </location>
</feature>
<dbReference type="PANTHER" id="PTHR37529">
    <property type="entry name" value="TRANSPOSASE INSG FOR INSERTION SEQUENCE ELEMENT IS4-RELATED"/>
    <property type="match status" value="1"/>
</dbReference>
<feature type="non-terminal residue" evidence="2">
    <location>
        <position position="1"/>
    </location>
</feature>
<evidence type="ECO:0000313" key="3">
    <source>
        <dbReference type="Proteomes" id="UP000675653"/>
    </source>
</evidence>
<comment type="caution">
    <text evidence="2">The sequence shown here is derived from an EMBL/GenBank/DDBJ whole genome shotgun (WGS) entry which is preliminary data.</text>
</comment>
<accession>A0ABS5GTZ4</accession>
<dbReference type="Proteomes" id="UP000675653">
    <property type="component" value="Unassembled WGS sequence"/>
</dbReference>
<proteinExistence type="predicted"/>
<sequence>KKAAGIRQELWGVLLAYNLLRSQMVKMAASLKGYTASQLSFHMASVYLIHELSCMPYVSPGNIPGRVAELEKQAGQFVLPARRERSYPRSVKPRPQKYGVKKTNKNNASQA</sequence>
<name>A0ABS5GTZ4_9GAMM</name>
<organism evidence="2 3">
    <name type="scientific">Aeromonas popoffii</name>
    <dbReference type="NCBI Taxonomy" id="70856"/>
    <lineage>
        <taxon>Bacteria</taxon>
        <taxon>Pseudomonadati</taxon>
        <taxon>Pseudomonadota</taxon>
        <taxon>Gammaproteobacteria</taxon>
        <taxon>Aeromonadales</taxon>
        <taxon>Aeromonadaceae</taxon>
        <taxon>Aeromonas</taxon>
    </lineage>
</organism>
<reference evidence="2 3" key="1">
    <citation type="submission" date="2021-04" db="EMBL/GenBank/DDBJ databases">
        <title>Draft Genome of Aeromonas popoffii ID682, isolated from a natural water source in Idaho.</title>
        <authorList>
            <person name="Testerman T."/>
            <person name="Graf J."/>
        </authorList>
    </citation>
    <scope>NUCLEOTIDE SEQUENCE [LARGE SCALE GENOMIC DNA]</scope>
    <source>
        <strain evidence="2 3">ID682</strain>
    </source>
</reference>